<dbReference type="AlphaFoldDB" id="W6A6Y9"/>
<dbReference type="PANTHER" id="PTHR10353:SF136">
    <property type="entry name" value="ARYL-PHOSPHO-BETA-D-GLUCOSIDASE BGLC"/>
    <property type="match status" value="1"/>
</dbReference>
<organism evidence="7 8">
    <name type="scientific">Spiroplasma culicicola AES-1</name>
    <dbReference type="NCBI Taxonomy" id="1276246"/>
    <lineage>
        <taxon>Bacteria</taxon>
        <taxon>Bacillati</taxon>
        <taxon>Mycoplasmatota</taxon>
        <taxon>Mollicutes</taxon>
        <taxon>Entomoplasmatales</taxon>
        <taxon>Spiroplasmataceae</taxon>
        <taxon>Spiroplasma</taxon>
    </lineage>
</organism>
<evidence type="ECO:0000256" key="4">
    <source>
        <dbReference type="PROSITE-ProRule" id="PRU10055"/>
    </source>
</evidence>
<evidence type="ECO:0000256" key="5">
    <source>
        <dbReference type="RuleBase" id="RU003690"/>
    </source>
</evidence>
<sequence>MSKLPKDFLWGASTSAYQVEGAWDTDGKGKSVQDVKTSFPQGVTDFKVASDHYNHFKEDVALMAEMGFKSYRFSISWTRILPNGVGEVNQKGIDFYNQLIDELLKYNIKPIVTIYHFDLPEILDNDGGWMNRKTIDAFEEFSRIIFENFGDRVEYFQTINEQNMMALVPAAILGVERAKTAKLKDIYQCNHHMFLASAKAYNLCHKIAPNAKIGPAPNITAIYPNSNKPEDFYAALNLSSLRNWFYLDLPVFGVYNKTAMNILKKIDAVFEIQPGDMDLLSNAKPDFIAFNYYTTATVKMPQDNEMVVGGDQQMGAKIPGFFEQVENNNLSKTQFGWEIDPYGFKNTLIEMYTRYNLPLLLTENGLGAYDELTPDGKVHDQYRIEFYQKHFKYMIEAVEEGVDLIGYNPWSAIDLVSTHEGIKKRYGFIYVDRTEDDLKECKRYRKDSFYWYKKVIETNGEDISN</sequence>
<dbReference type="PANTHER" id="PTHR10353">
    <property type="entry name" value="GLYCOSYL HYDROLASE"/>
    <property type="match status" value="1"/>
</dbReference>
<dbReference type="PRINTS" id="PR00131">
    <property type="entry name" value="GLHYDRLASE1"/>
</dbReference>
<dbReference type="eggNOG" id="COG2723">
    <property type="taxonomic scope" value="Bacteria"/>
</dbReference>
<evidence type="ECO:0000256" key="2">
    <source>
        <dbReference type="ARBA" id="ARBA00022801"/>
    </source>
</evidence>
<comment type="similarity">
    <text evidence="1 5">Belongs to the glycosyl hydrolase 1 family.</text>
</comment>
<dbReference type="PROSITE" id="PS00653">
    <property type="entry name" value="GLYCOSYL_HYDROL_F1_2"/>
    <property type="match status" value="1"/>
</dbReference>
<keyword evidence="8" id="KW-1185">Reference proteome</keyword>
<dbReference type="PROSITE" id="PS00572">
    <property type="entry name" value="GLYCOSYL_HYDROL_F1_1"/>
    <property type="match status" value="1"/>
</dbReference>
<feature type="active site" description="Nucleophile" evidence="4">
    <location>
        <position position="363"/>
    </location>
</feature>
<dbReference type="Pfam" id="PF00232">
    <property type="entry name" value="Glyco_hydro_1"/>
    <property type="match status" value="1"/>
</dbReference>
<dbReference type="PATRIC" id="fig|1276246.3.peg.410"/>
<dbReference type="Proteomes" id="UP000019267">
    <property type="component" value="Chromosome"/>
</dbReference>
<dbReference type="SUPFAM" id="SSF51445">
    <property type="entry name" value="(Trans)glycosidases"/>
    <property type="match status" value="1"/>
</dbReference>
<accession>W6A6Y9</accession>
<dbReference type="STRING" id="1276246.SCULI_v1c04110"/>
<dbReference type="GO" id="GO:0008422">
    <property type="term" value="F:beta-glucosidase activity"/>
    <property type="evidence" value="ECO:0007669"/>
    <property type="project" value="TreeGrafter"/>
</dbReference>
<dbReference type="InterPro" id="IPR001360">
    <property type="entry name" value="Glyco_hydro_1"/>
</dbReference>
<evidence type="ECO:0000313" key="8">
    <source>
        <dbReference type="Proteomes" id="UP000019267"/>
    </source>
</evidence>
<evidence type="ECO:0000256" key="6">
    <source>
        <dbReference type="RuleBase" id="RU004468"/>
    </source>
</evidence>
<dbReference type="EMBL" id="CP006681">
    <property type="protein sequence ID" value="AHI52752.1"/>
    <property type="molecule type" value="Genomic_DNA"/>
</dbReference>
<evidence type="ECO:0000313" key="7">
    <source>
        <dbReference type="EMBL" id="AHI52752.1"/>
    </source>
</evidence>
<dbReference type="OrthoDB" id="391810at2"/>
<dbReference type="InterPro" id="IPR017853">
    <property type="entry name" value="GH"/>
</dbReference>
<dbReference type="InterPro" id="IPR018120">
    <property type="entry name" value="Glyco_hydro_1_AS"/>
</dbReference>
<dbReference type="KEGG" id="scq:SCULI_v1c04110"/>
<dbReference type="FunFam" id="3.20.20.80:FF:000004">
    <property type="entry name" value="Beta-glucosidase 6-phospho-beta-glucosidase"/>
    <property type="match status" value="1"/>
</dbReference>
<dbReference type="HOGENOM" id="CLU_001859_0_1_14"/>
<proteinExistence type="inferred from homology"/>
<keyword evidence="2 6" id="KW-0378">Hydrolase</keyword>
<gene>
    <name evidence="7" type="primary">bgl2</name>
    <name evidence="7" type="ORF">SCULI_v1c04110</name>
</gene>
<name>W6A6Y9_9MOLU</name>
<dbReference type="GO" id="GO:0005829">
    <property type="term" value="C:cytosol"/>
    <property type="evidence" value="ECO:0007669"/>
    <property type="project" value="TreeGrafter"/>
</dbReference>
<protein>
    <submittedName>
        <fullName evidence="7">6-phospho-beta-glucosidase</fullName>
    </submittedName>
</protein>
<evidence type="ECO:0000256" key="1">
    <source>
        <dbReference type="ARBA" id="ARBA00010838"/>
    </source>
</evidence>
<reference evidence="7 8" key="1">
    <citation type="journal article" date="2014" name="Genome Biol. Evol.">
        <title>Molecular evolution of the substrate utilization strategies and putative virulence factors in mosquito-associated Spiroplasma species.</title>
        <authorList>
            <person name="Chang T.H."/>
            <person name="Lo W.S."/>
            <person name="Ku C."/>
            <person name="Chen L.L."/>
            <person name="Kuo C.H."/>
        </authorList>
    </citation>
    <scope>NUCLEOTIDE SEQUENCE [LARGE SCALE GENOMIC DNA]</scope>
    <source>
        <strain evidence="7">AES-1</strain>
    </source>
</reference>
<dbReference type="RefSeq" id="WP_025362991.1">
    <property type="nucleotide sequence ID" value="NZ_CP006681.1"/>
</dbReference>
<dbReference type="GO" id="GO:0016052">
    <property type="term" value="P:carbohydrate catabolic process"/>
    <property type="evidence" value="ECO:0007669"/>
    <property type="project" value="TreeGrafter"/>
</dbReference>
<keyword evidence="3 6" id="KW-0326">Glycosidase</keyword>
<evidence type="ECO:0000256" key="3">
    <source>
        <dbReference type="ARBA" id="ARBA00023295"/>
    </source>
</evidence>
<dbReference type="InterPro" id="IPR033132">
    <property type="entry name" value="GH_1_N_CS"/>
</dbReference>
<dbReference type="Gene3D" id="3.20.20.80">
    <property type="entry name" value="Glycosidases"/>
    <property type="match status" value="1"/>
</dbReference>